<dbReference type="Gene3D" id="3.30.450.80">
    <property type="entry name" value="Transcription factor LuxR-like, autoinducer-binding domain"/>
    <property type="match status" value="1"/>
</dbReference>
<dbReference type="Proteomes" id="UP000037046">
    <property type="component" value="Unassembled WGS sequence"/>
</dbReference>
<evidence type="ECO:0000256" key="1">
    <source>
        <dbReference type="ARBA" id="ARBA00023015"/>
    </source>
</evidence>
<dbReference type="EMBL" id="LGVV01000011">
    <property type="protein sequence ID" value="KNX42195.1"/>
    <property type="molecule type" value="Genomic_DNA"/>
</dbReference>
<feature type="domain" description="HTH luxR-type" evidence="4">
    <location>
        <begin position="163"/>
        <end position="228"/>
    </location>
</feature>
<keyword evidence="3" id="KW-0804">Transcription</keyword>
<evidence type="ECO:0000259" key="4">
    <source>
        <dbReference type="PROSITE" id="PS50043"/>
    </source>
</evidence>
<dbReference type="InterPro" id="IPR036388">
    <property type="entry name" value="WH-like_DNA-bd_sf"/>
</dbReference>
<dbReference type="SMART" id="SM00421">
    <property type="entry name" value="HTH_LUXR"/>
    <property type="match status" value="1"/>
</dbReference>
<protein>
    <submittedName>
        <fullName evidence="5">Transcriptional activator protein LasR</fullName>
    </submittedName>
</protein>
<dbReference type="PRINTS" id="PR00038">
    <property type="entry name" value="HTHLUXR"/>
</dbReference>
<proteinExistence type="predicted"/>
<organism evidence="5 6">
    <name type="scientific">Roseovarius tolerans</name>
    <dbReference type="NCBI Taxonomy" id="74031"/>
    <lineage>
        <taxon>Bacteria</taxon>
        <taxon>Pseudomonadati</taxon>
        <taxon>Pseudomonadota</taxon>
        <taxon>Alphaproteobacteria</taxon>
        <taxon>Rhodobacterales</taxon>
        <taxon>Roseobacteraceae</taxon>
        <taxon>Roseovarius</taxon>
    </lineage>
</organism>
<comment type="caution">
    <text evidence="5">The sequence shown here is derived from an EMBL/GenBank/DDBJ whole genome shotgun (WGS) entry which is preliminary data.</text>
</comment>
<keyword evidence="1" id="KW-0805">Transcription regulation</keyword>
<dbReference type="GO" id="GO:0006355">
    <property type="term" value="P:regulation of DNA-templated transcription"/>
    <property type="evidence" value="ECO:0007669"/>
    <property type="project" value="InterPro"/>
</dbReference>
<keyword evidence="6" id="KW-1185">Reference proteome</keyword>
<dbReference type="Pfam" id="PF03472">
    <property type="entry name" value="Autoind_bind"/>
    <property type="match status" value="1"/>
</dbReference>
<dbReference type="GO" id="GO:0003677">
    <property type="term" value="F:DNA binding"/>
    <property type="evidence" value="ECO:0007669"/>
    <property type="project" value="UniProtKB-KW"/>
</dbReference>
<dbReference type="PANTHER" id="PTHR44688:SF16">
    <property type="entry name" value="DNA-BINDING TRANSCRIPTIONAL ACTIVATOR DEVR_DOSR"/>
    <property type="match status" value="1"/>
</dbReference>
<name>A0A0L6CX08_9RHOB</name>
<dbReference type="AlphaFoldDB" id="A0A0L6CX08"/>
<dbReference type="SUPFAM" id="SSF46894">
    <property type="entry name" value="C-terminal effector domain of the bipartite response regulators"/>
    <property type="match status" value="1"/>
</dbReference>
<evidence type="ECO:0000256" key="3">
    <source>
        <dbReference type="ARBA" id="ARBA00023163"/>
    </source>
</evidence>
<dbReference type="PATRIC" id="fig|74031.6.peg.1262"/>
<reference evidence="6" key="1">
    <citation type="submission" date="2015-07" db="EMBL/GenBank/DDBJ databases">
        <title>Draft Genome Sequence of Roseovarius tolerans EL-164, a producer of N-Acylated Alanine Methyl Esters (NAMEs).</title>
        <authorList>
            <person name="Voget S."/>
            <person name="Bruns H."/>
            <person name="Wagner-Doebler I."/>
            <person name="Schulz S."/>
            <person name="Daniel R."/>
        </authorList>
    </citation>
    <scope>NUCLEOTIDE SEQUENCE [LARGE SCALE GENOMIC DNA]</scope>
    <source>
        <strain evidence="6">EL-164</strain>
    </source>
</reference>
<dbReference type="CDD" id="cd06170">
    <property type="entry name" value="LuxR_C_like"/>
    <property type="match status" value="1"/>
</dbReference>
<dbReference type="PROSITE" id="PS50043">
    <property type="entry name" value="HTH_LUXR_2"/>
    <property type="match status" value="1"/>
</dbReference>
<dbReference type="Pfam" id="PF00196">
    <property type="entry name" value="GerE"/>
    <property type="match status" value="1"/>
</dbReference>
<dbReference type="SUPFAM" id="SSF75516">
    <property type="entry name" value="Pheromone-binding domain of LuxR-like quorum-sensing transcription factors"/>
    <property type="match status" value="1"/>
</dbReference>
<evidence type="ECO:0000313" key="6">
    <source>
        <dbReference type="Proteomes" id="UP000037046"/>
    </source>
</evidence>
<dbReference type="OrthoDB" id="9803630at2"/>
<dbReference type="InterPro" id="IPR000792">
    <property type="entry name" value="Tscrpt_reg_LuxR_C"/>
</dbReference>
<dbReference type="InterPro" id="IPR036693">
    <property type="entry name" value="TF_LuxR_autoind-bd_dom_sf"/>
</dbReference>
<sequence>MELIDLSKIPHSDDRFARFLDDVCQSLEFDHASYATFNPISGAIQGFANYRTDWIMHYTRKGLHRIDPTIHIGRKSIAPVDWNRLERTPHFQSVFNDAPAFGVAARGLTVPVRGPYGDVGLMSVTRDCSDQEWHLLKKKVIGNLQVAAVHMHDNVMSSDLPMAALNLPVLSTREREILQWVAEGKTQQDIGDILAISHRTVEVHLRSARTKLGALSTPQAIGRAVGLGMIKPG</sequence>
<evidence type="ECO:0000313" key="5">
    <source>
        <dbReference type="EMBL" id="KNX42195.1"/>
    </source>
</evidence>
<dbReference type="RefSeq" id="WP_050662150.1">
    <property type="nucleotide sequence ID" value="NZ_CP118494.1"/>
</dbReference>
<dbReference type="PANTHER" id="PTHR44688">
    <property type="entry name" value="DNA-BINDING TRANSCRIPTIONAL ACTIVATOR DEVR_DOSR"/>
    <property type="match status" value="1"/>
</dbReference>
<accession>A0A0L6CX08</accession>
<dbReference type="InterPro" id="IPR005143">
    <property type="entry name" value="TF_LuxR_autoind-bd_dom"/>
</dbReference>
<keyword evidence="2" id="KW-0238">DNA-binding</keyword>
<dbReference type="STRING" id="74031.SAMN04488077_101103"/>
<gene>
    <name evidence="5" type="primary">lasR</name>
    <name evidence="5" type="ORF">ROTO_12350</name>
</gene>
<dbReference type="InterPro" id="IPR016032">
    <property type="entry name" value="Sig_transdc_resp-reg_C-effctor"/>
</dbReference>
<evidence type="ECO:0000256" key="2">
    <source>
        <dbReference type="ARBA" id="ARBA00023125"/>
    </source>
</evidence>
<dbReference type="Gene3D" id="1.10.10.10">
    <property type="entry name" value="Winged helix-like DNA-binding domain superfamily/Winged helix DNA-binding domain"/>
    <property type="match status" value="1"/>
</dbReference>